<organism evidence="2 3">
    <name type="scientific">Boletus edulis BED1</name>
    <dbReference type="NCBI Taxonomy" id="1328754"/>
    <lineage>
        <taxon>Eukaryota</taxon>
        <taxon>Fungi</taxon>
        <taxon>Dikarya</taxon>
        <taxon>Basidiomycota</taxon>
        <taxon>Agaricomycotina</taxon>
        <taxon>Agaricomycetes</taxon>
        <taxon>Agaricomycetidae</taxon>
        <taxon>Boletales</taxon>
        <taxon>Boletineae</taxon>
        <taxon>Boletaceae</taxon>
        <taxon>Boletoideae</taxon>
        <taxon>Boletus</taxon>
    </lineage>
</organism>
<dbReference type="AlphaFoldDB" id="A0AAD4G7M1"/>
<accession>A0AAD4G7M1</accession>
<reference evidence="2" key="2">
    <citation type="journal article" date="2020" name="Nat. Commun.">
        <title>Large-scale genome sequencing of mycorrhizal fungi provides insights into the early evolution of symbiotic traits.</title>
        <authorList>
            <person name="Miyauchi S."/>
            <person name="Kiss E."/>
            <person name="Kuo A."/>
            <person name="Drula E."/>
            <person name="Kohler A."/>
            <person name="Sanchez-Garcia M."/>
            <person name="Morin E."/>
            <person name="Andreopoulos B."/>
            <person name="Barry K.W."/>
            <person name="Bonito G."/>
            <person name="Buee M."/>
            <person name="Carver A."/>
            <person name="Chen C."/>
            <person name="Cichocki N."/>
            <person name="Clum A."/>
            <person name="Culley D."/>
            <person name="Crous P.W."/>
            <person name="Fauchery L."/>
            <person name="Girlanda M."/>
            <person name="Hayes R.D."/>
            <person name="Keri Z."/>
            <person name="LaButti K."/>
            <person name="Lipzen A."/>
            <person name="Lombard V."/>
            <person name="Magnuson J."/>
            <person name="Maillard F."/>
            <person name="Murat C."/>
            <person name="Nolan M."/>
            <person name="Ohm R.A."/>
            <person name="Pangilinan J."/>
            <person name="Pereira M.F."/>
            <person name="Perotto S."/>
            <person name="Peter M."/>
            <person name="Pfister S."/>
            <person name="Riley R."/>
            <person name="Sitrit Y."/>
            <person name="Stielow J.B."/>
            <person name="Szollosi G."/>
            <person name="Zifcakova L."/>
            <person name="Stursova M."/>
            <person name="Spatafora J.W."/>
            <person name="Tedersoo L."/>
            <person name="Vaario L.M."/>
            <person name="Yamada A."/>
            <person name="Yan M."/>
            <person name="Wang P."/>
            <person name="Xu J."/>
            <person name="Bruns T."/>
            <person name="Baldrian P."/>
            <person name="Vilgalys R."/>
            <person name="Dunand C."/>
            <person name="Henrissat B."/>
            <person name="Grigoriev I.V."/>
            <person name="Hibbett D."/>
            <person name="Nagy L.G."/>
            <person name="Martin F.M."/>
        </authorList>
    </citation>
    <scope>NUCLEOTIDE SEQUENCE</scope>
    <source>
        <strain evidence="2">BED1</strain>
    </source>
</reference>
<sequence>MASHVVYNVISVVCDALRLFIPPLNPLTLEKPPLPHNLVDDSRKFRSFRSFHGPQHSKGTSISQAPRLSNNGFRLKPPSPAHFLVQAALSKLLPLIRAYCPEFPWREDEFVVRDKRWINLSALTVMMGPGYFYEECLVDSKKGAKKFKSGKQFLLYVVVPEKQWDEVEQFRENLKALPSTSSPRRARALRTVASVSSLNTTASSGLLSTSAVRSSRKTTSAKLRVPASSNPTAPAIPTASKRSQHQRGNSLTFQSPPSKKSARAADPASDVLSESPLFTSPNRDHLKQALQSGGNTDLDVKSVMRLRIEQVEFYLIPGCKLAELIN</sequence>
<dbReference type="Proteomes" id="UP001194468">
    <property type="component" value="Unassembled WGS sequence"/>
</dbReference>
<feature type="compositionally biased region" description="Polar residues" evidence="1">
    <location>
        <begin position="246"/>
        <end position="258"/>
    </location>
</feature>
<gene>
    <name evidence="2" type="ORF">L210DRAFT_3653608</name>
</gene>
<dbReference type="EMBL" id="WHUW01000107">
    <property type="protein sequence ID" value="KAF8424002.1"/>
    <property type="molecule type" value="Genomic_DNA"/>
</dbReference>
<evidence type="ECO:0000313" key="2">
    <source>
        <dbReference type="EMBL" id="KAF8424002.1"/>
    </source>
</evidence>
<feature type="compositionally biased region" description="Polar residues" evidence="1">
    <location>
        <begin position="211"/>
        <end position="232"/>
    </location>
</feature>
<protein>
    <submittedName>
        <fullName evidence="2">Uncharacterized protein</fullName>
    </submittedName>
</protein>
<proteinExistence type="predicted"/>
<evidence type="ECO:0000313" key="3">
    <source>
        <dbReference type="Proteomes" id="UP001194468"/>
    </source>
</evidence>
<reference evidence="2" key="1">
    <citation type="submission" date="2019-10" db="EMBL/GenBank/DDBJ databases">
        <authorList>
            <consortium name="DOE Joint Genome Institute"/>
            <person name="Kuo A."/>
            <person name="Miyauchi S."/>
            <person name="Kiss E."/>
            <person name="Drula E."/>
            <person name="Kohler A."/>
            <person name="Sanchez-Garcia M."/>
            <person name="Andreopoulos B."/>
            <person name="Barry K.W."/>
            <person name="Bonito G."/>
            <person name="Buee M."/>
            <person name="Carver A."/>
            <person name="Chen C."/>
            <person name="Cichocki N."/>
            <person name="Clum A."/>
            <person name="Culley D."/>
            <person name="Crous P.W."/>
            <person name="Fauchery L."/>
            <person name="Girlanda M."/>
            <person name="Hayes R."/>
            <person name="Keri Z."/>
            <person name="LaButti K."/>
            <person name="Lipzen A."/>
            <person name="Lombard V."/>
            <person name="Magnuson J."/>
            <person name="Maillard F."/>
            <person name="Morin E."/>
            <person name="Murat C."/>
            <person name="Nolan M."/>
            <person name="Ohm R."/>
            <person name="Pangilinan J."/>
            <person name="Pereira M."/>
            <person name="Perotto S."/>
            <person name="Peter M."/>
            <person name="Riley R."/>
            <person name="Sitrit Y."/>
            <person name="Stielow B."/>
            <person name="Szollosi G."/>
            <person name="Zifcakova L."/>
            <person name="Stursova M."/>
            <person name="Spatafora J.W."/>
            <person name="Tedersoo L."/>
            <person name="Vaario L.-M."/>
            <person name="Yamada A."/>
            <person name="Yan M."/>
            <person name="Wang P."/>
            <person name="Xu J."/>
            <person name="Bruns T."/>
            <person name="Baldrian P."/>
            <person name="Vilgalys R."/>
            <person name="Henrissat B."/>
            <person name="Grigoriev I.V."/>
            <person name="Hibbett D."/>
            <person name="Nagy L.G."/>
            <person name="Martin F.M."/>
        </authorList>
    </citation>
    <scope>NUCLEOTIDE SEQUENCE</scope>
    <source>
        <strain evidence="2">BED1</strain>
    </source>
</reference>
<evidence type="ECO:0000256" key="1">
    <source>
        <dbReference type="SAM" id="MobiDB-lite"/>
    </source>
</evidence>
<name>A0AAD4G7M1_BOLED</name>
<feature type="region of interest" description="Disordered" evidence="1">
    <location>
        <begin position="206"/>
        <end position="283"/>
    </location>
</feature>
<comment type="caution">
    <text evidence="2">The sequence shown here is derived from an EMBL/GenBank/DDBJ whole genome shotgun (WGS) entry which is preliminary data.</text>
</comment>
<keyword evidence="3" id="KW-1185">Reference proteome</keyword>